<evidence type="ECO:0000313" key="3">
    <source>
        <dbReference type="Proteomes" id="UP000251314"/>
    </source>
</evidence>
<dbReference type="Proteomes" id="UP000251314">
    <property type="component" value="Unassembled WGS sequence"/>
</dbReference>
<gene>
    <name evidence="2" type="ORF">PC110_g4457</name>
</gene>
<reference evidence="2 3" key="1">
    <citation type="submission" date="2018-01" db="EMBL/GenBank/DDBJ databases">
        <title>Draft genome of the strawberry crown rot pathogen Phytophthora cactorum.</title>
        <authorList>
            <person name="Armitage A.D."/>
            <person name="Lysoe E."/>
            <person name="Nellist C.F."/>
            <person name="Harrison R.J."/>
            <person name="Brurberg M.B."/>
        </authorList>
    </citation>
    <scope>NUCLEOTIDE SEQUENCE [LARGE SCALE GENOMIC DNA]</scope>
    <source>
        <strain evidence="2 3">10300</strain>
    </source>
</reference>
<keyword evidence="3" id="KW-1185">Reference proteome</keyword>
<dbReference type="VEuPathDB" id="FungiDB:PC110_g4457"/>
<evidence type="ECO:0000313" key="2">
    <source>
        <dbReference type="EMBL" id="RAW39326.1"/>
    </source>
</evidence>
<organism evidence="2 3">
    <name type="scientific">Phytophthora cactorum</name>
    <dbReference type="NCBI Taxonomy" id="29920"/>
    <lineage>
        <taxon>Eukaryota</taxon>
        <taxon>Sar</taxon>
        <taxon>Stramenopiles</taxon>
        <taxon>Oomycota</taxon>
        <taxon>Peronosporomycetes</taxon>
        <taxon>Peronosporales</taxon>
        <taxon>Peronosporaceae</taxon>
        <taxon>Phytophthora</taxon>
    </lineage>
</organism>
<feature type="compositionally biased region" description="Basic and acidic residues" evidence="1">
    <location>
        <begin position="13"/>
        <end position="24"/>
    </location>
</feature>
<name>A0A329STU7_9STRA</name>
<dbReference type="OrthoDB" id="116720at2759"/>
<proteinExistence type="predicted"/>
<accession>A0A329STU7</accession>
<evidence type="ECO:0008006" key="4">
    <source>
        <dbReference type="Google" id="ProtNLM"/>
    </source>
</evidence>
<sequence>MTSATQSNRVARKSTEFDKFDPKQPKASKKRSAQAQITVVERKKKKTASGGSHQSTSINCYECGQKGHTAAYHRKYSSDNSAVNDEKAHANQLRRGCRRQRMNGWRWVVPNLTRFGSIPPPNGPSRRSYDHP</sequence>
<dbReference type="EMBL" id="MJFZ01000069">
    <property type="protein sequence ID" value="RAW39326.1"/>
    <property type="molecule type" value="Genomic_DNA"/>
</dbReference>
<comment type="caution">
    <text evidence="2">The sequence shown here is derived from an EMBL/GenBank/DDBJ whole genome shotgun (WGS) entry which is preliminary data.</text>
</comment>
<feature type="region of interest" description="Disordered" evidence="1">
    <location>
        <begin position="1"/>
        <end position="60"/>
    </location>
</feature>
<dbReference type="AlphaFoldDB" id="A0A329STU7"/>
<protein>
    <recommendedName>
        <fullName evidence="4">CCHC-type domain-containing protein</fullName>
    </recommendedName>
</protein>
<feature type="compositionally biased region" description="Polar residues" evidence="1">
    <location>
        <begin position="49"/>
        <end position="59"/>
    </location>
</feature>
<feature type="region of interest" description="Disordered" evidence="1">
    <location>
        <begin position="113"/>
        <end position="132"/>
    </location>
</feature>
<evidence type="ECO:0000256" key="1">
    <source>
        <dbReference type="SAM" id="MobiDB-lite"/>
    </source>
</evidence>